<dbReference type="AlphaFoldDB" id="A0A8H7AJR5"/>
<gene>
    <name evidence="5" type="ORF">GJ744_006654</name>
</gene>
<evidence type="ECO:0000313" key="5">
    <source>
        <dbReference type="EMBL" id="KAF7510375.1"/>
    </source>
</evidence>
<feature type="region of interest" description="Disordered" evidence="4">
    <location>
        <begin position="292"/>
        <end position="343"/>
    </location>
</feature>
<feature type="compositionally biased region" description="Basic and acidic residues" evidence="4">
    <location>
        <begin position="292"/>
        <end position="308"/>
    </location>
</feature>
<sequence>MDPFSITVGAAALTQLATKIAVTLKDTYQAYHSAPEDMLEIADQITLVAGLVDVFAKSIDGTRRKFPKTFQEHAMNLVRQCETILKEIQRMIPGSSTRSVNVESLRYAFGNKKKIEKQQTALKGVQHMFMFMTTCYMYSLPQEAEVASAAPVGSLHGVMKHVPIQISMNQDGGNSPTVAYEATLTLRPAPHVPSRNHADEPFARGKASQHERSYAGERRESERSRLANMRRSPYFALALLEPPLHGEDDRRTERQEAPMYRRVRLEAASKSAFELPSDREATEEVDDLLSRWFDDDTHSNPNHSHDESYSVPHTDPEVDEHDSDNDRNLPSVSERPENAPQSMPIRHWVCDGCERESWEVDNENDRTLKRFMRFKCRICNDFDFCGFCYLSEGIARPRHQHARSSFARIDEVDELHPTQSAYSPH</sequence>
<dbReference type="OrthoDB" id="661148at2759"/>
<evidence type="ECO:0000313" key="6">
    <source>
        <dbReference type="Proteomes" id="UP000606974"/>
    </source>
</evidence>
<feature type="compositionally biased region" description="Basic and acidic residues" evidence="4">
    <location>
        <begin position="196"/>
        <end position="225"/>
    </location>
</feature>
<dbReference type="GO" id="GO:0008270">
    <property type="term" value="F:zinc ion binding"/>
    <property type="evidence" value="ECO:0007669"/>
    <property type="project" value="UniProtKB-KW"/>
</dbReference>
<evidence type="ECO:0000256" key="3">
    <source>
        <dbReference type="ARBA" id="ARBA00022833"/>
    </source>
</evidence>
<organism evidence="5 6">
    <name type="scientific">Endocarpon pusillum</name>
    <dbReference type="NCBI Taxonomy" id="364733"/>
    <lineage>
        <taxon>Eukaryota</taxon>
        <taxon>Fungi</taxon>
        <taxon>Dikarya</taxon>
        <taxon>Ascomycota</taxon>
        <taxon>Pezizomycotina</taxon>
        <taxon>Eurotiomycetes</taxon>
        <taxon>Chaetothyriomycetidae</taxon>
        <taxon>Verrucariales</taxon>
        <taxon>Verrucariaceae</taxon>
        <taxon>Endocarpon</taxon>
    </lineage>
</organism>
<proteinExistence type="predicted"/>
<protein>
    <recommendedName>
        <fullName evidence="7">Fungal N-terminal domain-containing protein</fullName>
    </recommendedName>
</protein>
<reference evidence="5" key="1">
    <citation type="submission" date="2020-02" db="EMBL/GenBank/DDBJ databases">
        <authorList>
            <person name="Palmer J.M."/>
        </authorList>
    </citation>
    <scope>NUCLEOTIDE SEQUENCE</scope>
    <source>
        <strain evidence="5">EPUS1.4</strain>
        <tissue evidence="5">Thallus</tissue>
    </source>
</reference>
<accession>A0A8H7AJR5</accession>
<evidence type="ECO:0000256" key="4">
    <source>
        <dbReference type="SAM" id="MobiDB-lite"/>
    </source>
</evidence>
<keyword evidence="2" id="KW-0863">Zinc-finger</keyword>
<dbReference type="InterPro" id="IPR043145">
    <property type="entry name" value="Znf_ZZ_sf"/>
</dbReference>
<keyword evidence="3" id="KW-0862">Zinc</keyword>
<evidence type="ECO:0008006" key="7">
    <source>
        <dbReference type="Google" id="ProtNLM"/>
    </source>
</evidence>
<dbReference type="EMBL" id="JAACFV010000030">
    <property type="protein sequence ID" value="KAF7510375.1"/>
    <property type="molecule type" value="Genomic_DNA"/>
</dbReference>
<name>A0A8H7AJR5_9EURO</name>
<dbReference type="Gene3D" id="3.30.60.90">
    <property type="match status" value="1"/>
</dbReference>
<dbReference type="Proteomes" id="UP000606974">
    <property type="component" value="Unassembled WGS sequence"/>
</dbReference>
<keyword evidence="6" id="KW-1185">Reference proteome</keyword>
<evidence type="ECO:0000256" key="2">
    <source>
        <dbReference type="ARBA" id="ARBA00022771"/>
    </source>
</evidence>
<comment type="caution">
    <text evidence="5">The sequence shown here is derived from an EMBL/GenBank/DDBJ whole genome shotgun (WGS) entry which is preliminary data.</text>
</comment>
<keyword evidence="1" id="KW-0479">Metal-binding</keyword>
<feature type="region of interest" description="Disordered" evidence="4">
    <location>
        <begin position="189"/>
        <end position="227"/>
    </location>
</feature>
<evidence type="ECO:0000256" key="1">
    <source>
        <dbReference type="ARBA" id="ARBA00022723"/>
    </source>
</evidence>
<dbReference type="SUPFAM" id="SSF57850">
    <property type="entry name" value="RING/U-box"/>
    <property type="match status" value="1"/>
</dbReference>